<dbReference type="PANTHER" id="PTHR30094">
    <property type="entry name" value="BIFUNCTIONAL GLUTATHIONYLSPERMIDINE SYNTHETASE/AMIDASE-RELATED"/>
    <property type="match status" value="1"/>
</dbReference>
<dbReference type="PANTHER" id="PTHR30094:SF17">
    <property type="entry name" value="SYNTHETASE, PUTATIVE-RELATED"/>
    <property type="match status" value="1"/>
</dbReference>
<evidence type="ECO:0000313" key="2">
    <source>
        <dbReference type="EMBL" id="KAK7195853.1"/>
    </source>
</evidence>
<dbReference type="GO" id="GO:0016874">
    <property type="term" value="F:ligase activity"/>
    <property type="evidence" value="ECO:0007669"/>
    <property type="project" value="TreeGrafter"/>
</dbReference>
<dbReference type="Gene3D" id="3.90.1720.10">
    <property type="entry name" value="endopeptidase domain like (from Nostoc punctiforme)"/>
    <property type="match status" value="1"/>
</dbReference>
<accession>A0AAW0ENT6</accession>
<evidence type="ECO:0000313" key="3">
    <source>
        <dbReference type="Proteomes" id="UP001430356"/>
    </source>
</evidence>
<feature type="region of interest" description="Disordered" evidence="1">
    <location>
        <begin position="1"/>
        <end position="51"/>
    </location>
</feature>
<gene>
    <name evidence="2" type="ORF">NESM_000516700</name>
</gene>
<keyword evidence="3" id="KW-1185">Reference proteome</keyword>
<dbReference type="SUPFAM" id="SSF54001">
    <property type="entry name" value="Cysteine proteinases"/>
    <property type="match status" value="1"/>
</dbReference>
<sequence>MGSASSADSKVGASAGRPSRSPSTAGPISTTDTAGAPQMSSSLAATTTGRGTRRVGAVTLHDICGHTHHGVPAYSNGTSNTWTNTKSFRDGVFMGYQWQCVEFARRWLWSTQRLLLPERNCAYSFSSCAYVYRLKADTTQGQGREMAAAADALLASPSSEAITPAARVLRGPREDKDAWEKVPVTFIKQGGLVPPVASSLIVYPMSWGSPWGHIGVITEVDMERRLVYVADQNRYFHHWNDKSHSAVFPLECDKGRFYIRDHESECKGWMTFPTVVAEHRETVQQAGCL</sequence>
<dbReference type="InterPro" id="IPR038765">
    <property type="entry name" value="Papain-like_cys_pep_sf"/>
</dbReference>
<dbReference type="AlphaFoldDB" id="A0AAW0ENT6"/>
<dbReference type="EMBL" id="JAECZO010000063">
    <property type="protein sequence ID" value="KAK7195853.1"/>
    <property type="molecule type" value="Genomic_DNA"/>
</dbReference>
<dbReference type="Proteomes" id="UP001430356">
    <property type="component" value="Unassembled WGS sequence"/>
</dbReference>
<feature type="compositionally biased region" description="Polar residues" evidence="1">
    <location>
        <begin position="20"/>
        <end position="43"/>
    </location>
</feature>
<dbReference type="InterPro" id="IPR051705">
    <property type="entry name" value="Gsp_Synthetase/Amidase"/>
</dbReference>
<protein>
    <submittedName>
        <fullName evidence="2">Trypanothione synthetase</fullName>
    </submittedName>
</protein>
<reference evidence="2 3" key="1">
    <citation type="journal article" date="2021" name="MBio">
        <title>A New Model Trypanosomatid, Novymonas esmeraldas: Genomic Perception of Its 'Candidatus Pandoraea novymonadis' Endosymbiont.</title>
        <authorList>
            <person name="Zakharova A."/>
            <person name="Saura A."/>
            <person name="Butenko A."/>
            <person name="Podesvova L."/>
            <person name="Warmusova S."/>
            <person name="Kostygov A.Y."/>
            <person name="Nenarokova A."/>
            <person name="Lukes J."/>
            <person name="Opperdoes F.R."/>
            <person name="Yurchenko V."/>
        </authorList>
    </citation>
    <scope>NUCLEOTIDE SEQUENCE [LARGE SCALE GENOMIC DNA]</scope>
    <source>
        <strain evidence="2 3">E262AT.01</strain>
    </source>
</reference>
<evidence type="ECO:0000256" key="1">
    <source>
        <dbReference type="SAM" id="MobiDB-lite"/>
    </source>
</evidence>
<comment type="caution">
    <text evidence="2">The sequence shown here is derived from an EMBL/GenBank/DDBJ whole genome shotgun (WGS) entry which is preliminary data.</text>
</comment>
<name>A0AAW0ENT6_9TRYP</name>
<proteinExistence type="predicted"/>
<organism evidence="2 3">
    <name type="scientific">Novymonas esmeraldas</name>
    <dbReference type="NCBI Taxonomy" id="1808958"/>
    <lineage>
        <taxon>Eukaryota</taxon>
        <taxon>Discoba</taxon>
        <taxon>Euglenozoa</taxon>
        <taxon>Kinetoplastea</taxon>
        <taxon>Metakinetoplastina</taxon>
        <taxon>Trypanosomatida</taxon>
        <taxon>Trypanosomatidae</taxon>
        <taxon>Novymonas</taxon>
    </lineage>
</organism>